<sequence>MDKKKRHSFEFKLACVKQMDEHYRSAKSLGEELGITYSLLETWYSIYKHHGSAGLLPRKGKRIFSPTFKLSVLRAIREESLSLKEARVRFDLSSDAHIINWQKRLDEFGPAGLEPRTKGRRPMTKKANQQIKRKVRKSNKPLSREEELLQENEYLRAENALLKKLQALAQEENKRKP</sequence>
<evidence type="ECO:0000313" key="4">
    <source>
        <dbReference type="EMBL" id="MBD1422408.1"/>
    </source>
</evidence>
<dbReference type="PANTHER" id="PTHR33795:SF1">
    <property type="entry name" value="INSERTION ELEMENT IS150 PROTEIN INSJ"/>
    <property type="match status" value="1"/>
</dbReference>
<dbReference type="InterPro" id="IPR036388">
    <property type="entry name" value="WH-like_DNA-bd_sf"/>
</dbReference>
<dbReference type="SUPFAM" id="SSF48295">
    <property type="entry name" value="TrpR-like"/>
    <property type="match status" value="2"/>
</dbReference>
<dbReference type="Proteomes" id="UP000651112">
    <property type="component" value="Unassembled WGS sequence"/>
</dbReference>
<gene>
    <name evidence="4" type="ORF">H8B21_12600</name>
</gene>
<comment type="caution">
    <text evidence="4">The sequence shown here is derived from an EMBL/GenBank/DDBJ whole genome shotgun (WGS) entry which is preliminary data.</text>
</comment>
<dbReference type="EMBL" id="JACNYL010000003">
    <property type="protein sequence ID" value="MBD1422408.1"/>
    <property type="molecule type" value="Genomic_DNA"/>
</dbReference>
<reference evidence="4 5" key="1">
    <citation type="submission" date="2020-08" db="EMBL/GenBank/DDBJ databases">
        <title>Sphingobacterium sp. DN00404 isolated from aquaculture water.</title>
        <authorList>
            <person name="Zhang M."/>
        </authorList>
    </citation>
    <scope>NUCLEOTIDE SEQUENCE [LARGE SCALE GENOMIC DNA]</scope>
    <source>
        <strain evidence="4 5">KCTC 42746</strain>
    </source>
</reference>
<protein>
    <submittedName>
        <fullName evidence="4">Transposase</fullName>
    </submittedName>
</protein>
<dbReference type="PANTHER" id="PTHR33795">
    <property type="entry name" value="INSERTION ELEMENT IS150 PROTEIN INSJ"/>
    <property type="match status" value="1"/>
</dbReference>
<evidence type="ECO:0000259" key="3">
    <source>
        <dbReference type="Pfam" id="PF13518"/>
    </source>
</evidence>
<dbReference type="InterPro" id="IPR010921">
    <property type="entry name" value="Trp_repressor/repl_initiator"/>
</dbReference>
<proteinExistence type="inferred from homology"/>
<evidence type="ECO:0000256" key="1">
    <source>
        <dbReference type="ARBA" id="ARBA00038232"/>
    </source>
</evidence>
<evidence type="ECO:0000256" key="2">
    <source>
        <dbReference type="SAM" id="MobiDB-lite"/>
    </source>
</evidence>
<evidence type="ECO:0000313" key="5">
    <source>
        <dbReference type="Proteomes" id="UP000651112"/>
    </source>
</evidence>
<dbReference type="InterPro" id="IPR055247">
    <property type="entry name" value="InsJ-like_HTH"/>
</dbReference>
<dbReference type="Pfam" id="PF13518">
    <property type="entry name" value="HTH_28"/>
    <property type="match status" value="2"/>
</dbReference>
<organism evidence="4 5">
    <name type="scientific">Sphingobacterium chuzhouense</name>
    <dbReference type="NCBI Taxonomy" id="1742264"/>
    <lineage>
        <taxon>Bacteria</taxon>
        <taxon>Pseudomonadati</taxon>
        <taxon>Bacteroidota</taxon>
        <taxon>Sphingobacteriia</taxon>
        <taxon>Sphingobacteriales</taxon>
        <taxon>Sphingobacteriaceae</taxon>
        <taxon>Sphingobacterium</taxon>
    </lineage>
</organism>
<feature type="domain" description="Insertion element IS150 protein InsJ-like helix-turn-helix" evidence="3">
    <location>
        <begin position="11"/>
        <end position="62"/>
    </location>
</feature>
<comment type="similarity">
    <text evidence="1">Belongs to the IS150/IS1296 orfA family.</text>
</comment>
<dbReference type="Gene3D" id="1.10.10.10">
    <property type="entry name" value="Winged helix-like DNA-binding domain superfamily/Winged helix DNA-binding domain"/>
    <property type="match status" value="2"/>
</dbReference>
<keyword evidence="5" id="KW-1185">Reference proteome</keyword>
<feature type="domain" description="Insertion element IS150 protein InsJ-like helix-turn-helix" evidence="3">
    <location>
        <begin position="68"/>
        <end position="121"/>
    </location>
</feature>
<accession>A0ABR7XTA4</accession>
<dbReference type="InterPro" id="IPR052057">
    <property type="entry name" value="IS150/IS1296_orfA-like"/>
</dbReference>
<feature type="region of interest" description="Disordered" evidence="2">
    <location>
        <begin position="110"/>
        <end position="145"/>
    </location>
</feature>
<dbReference type="RefSeq" id="WP_190314138.1">
    <property type="nucleotide sequence ID" value="NZ_JACNYL010000003.1"/>
</dbReference>
<name>A0ABR7XTA4_9SPHI</name>